<protein>
    <recommendedName>
        <fullName evidence="3">Secreted protein</fullName>
    </recommendedName>
</protein>
<name>A0ABR7LR31_9ACTN</name>
<organism evidence="1 2">
    <name type="scientific">Actinomadura alba</name>
    <dbReference type="NCBI Taxonomy" id="406431"/>
    <lineage>
        <taxon>Bacteria</taxon>
        <taxon>Bacillati</taxon>
        <taxon>Actinomycetota</taxon>
        <taxon>Actinomycetes</taxon>
        <taxon>Streptosporangiales</taxon>
        <taxon>Thermomonosporaceae</taxon>
        <taxon>Actinomadura</taxon>
    </lineage>
</organism>
<proteinExistence type="predicted"/>
<sequence>MTSSVLLFPAGAAHAADPRIDLKVLVVSDGGSSVSAIEEQLQAEGVPHRTVDLNDANRPVINKAFLEDTVSGAPRAKYQAVVLPNADPFTEAAEMTALADFEKRFGIRQVDAYVYPNAAVGMNAPGFAGALDGTTAALSATGISGPFRYLKGPVRFDDNSPTVPESYAYLASPLPDNAAQGTRFEPYLTATAQGQTGTLAGVYTHDGRSEMVLTFAYNFNQWQFRTIAHGIVSWLTKGVHLGHNRNYFAVHVDDIFLPDSRWSTQHNCTPGEDCPAGVTTPDIRMTSADVTQAVNWQNQNGFTLDMVYNGAGSDEAVAQNGSDPLTTSMVSNRARFRWVNHTYEHPYLGCKQDTSVVPWRCETDAAGNVQYVSKTEIKDQITKNLSWGRGKGLSLGADELVTGEHSGLKILPQQPDDNPGLGPALNETGVKWTASDASRGKAQRPVGNALTVPRHPMSVYFNTATKQEMADEYNWIYTSRADGGSGICEDNPATVTCIQPLDQTTGYDSHIVPVDARITLSHIVTNDPRPHYVHQSNLTEDRILYPMLDRILADYRAAFAGNATLVNPRMSALGAELERQVTWRNAMNNVTAYVKSGEVTVQRPSGVAVPITVPEGTRDCSGLLGCLLGGPAYGVQYAGERSAYTGTSVLLDLPAGAMG</sequence>
<gene>
    <name evidence="1" type="ORF">HKK74_17590</name>
</gene>
<keyword evidence="2" id="KW-1185">Reference proteome</keyword>
<comment type="caution">
    <text evidence="1">The sequence shown here is derived from an EMBL/GenBank/DDBJ whole genome shotgun (WGS) entry which is preliminary data.</text>
</comment>
<reference evidence="1 2" key="1">
    <citation type="submission" date="2020-06" db="EMBL/GenBank/DDBJ databases">
        <title>Actinomadura xiongansis sp. nov., isolated from soil of Baiyangdian.</title>
        <authorList>
            <person name="Zhang X."/>
        </authorList>
    </citation>
    <scope>NUCLEOTIDE SEQUENCE [LARGE SCALE GENOMIC DNA]</scope>
    <source>
        <strain evidence="1 2">HBUM206468</strain>
    </source>
</reference>
<evidence type="ECO:0008006" key="3">
    <source>
        <dbReference type="Google" id="ProtNLM"/>
    </source>
</evidence>
<dbReference type="Proteomes" id="UP000805614">
    <property type="component" value="Unassembled WGS sequence"/>
</dbReference>
<accession>A0ABR7LR31</accession>
<evidence type="ECO:0000313" key="2">
    <source>
        <dbReference type="Proteomes" id="UP000805614"/>
    </source>
</evidence>
<dbReference type="EMBL" id="JABVEC010000012">
    <property type="protein sequence ID" value="MBC6467296.1"/>
    <property type="molecule type" value="Genomic_DNA"/>
</dbReference>
<evidence type="ECO:0000313" key="1">
    <source>
        <dbReference type="EMBL" id="MBC6467296.1"/>
    </source>
</evidence>